<dbReference type="GO" id="GO:0015031">
    <property type="term" value="P:protein transport"/>
    <property type="evidence" value="ECO:0007669"/>
    <property type="project" value="UniProtKB-KW"/>
</dbReference>
<evidence type="ECO:0000256" key="7">
    <source>
        <dbReference type="RuleBase" id="RU003879"/>
    </source>
</evidence>
<dbReference type="Pfam" id="PF02472">
    <property type="entry name" value="ExbD"/>
    <property type="match status" value="1"/>
</dbReference>
<accession>A0A927A2S2</accession>
<keyword evidence="3" id="KW-1003">Cell membrane</keyword>
<dbReference type="GO" id="GO:0022857">
    <property type="term" value="F:transmembrane transporter activity"/>
    <property type="evidence" value="ECO:0007669"/>
    <property type="project" value="InterPro"/>
</dbReference>
<reference evidence="10" key="1">
    <citation type="journal article" date="2020" name="ISME J.">
        <title>Comparative genomics reveals insights into cyanobacterial evolution and habitat adaptation.</title>
        <authorList>
            <person name="Chen M.Y."/>
            <person name="Teng W.K."/>
            <person name="Zhao L."/>
            <person name="Hu C.X."/>
            <person name="Zhou Y.K."/>
            <person name="Han B.P."/>
            <person name="Song L.R."/>
            <person name="Shu W.S."/>
        </authorList>
    </citation>
    <scope>NUCLEOTIDE SEQUENCE [LARGE SCALE GENOMIC DNA]</scope>
    <source>
        <strain evidence="10">FACHB-251</strain>
    </source>
</reference>
<dbReference type="GO" id="GO:0005886">
    <property type="term" value="C:plasma membrane"/>
    <property type="evidence" value="ECO:0007669"/>
    <property type="project" value="UniProtKB-SubCell"/>
</dbReference>
<protein>
    <submittedName>
        <fullName evidence="9">Biopolymer transporter ExbD</fullName>
    </submittedName>
</protein>
<keyword evidence="4 7" id="KW-0812">Transmembrane</keyword>
<dbReference type="EMBL" id="JACJQU010000013">
    <property type="protein sequence ID" value="MBD2295566.1"/>
    <property type="molecule type" value="Genomic_DNA"/>
</dbReference>
<evidence type="ECO:0000256" key="4">
    <source>
        <dbReference type="ARBA" id="ARBA00022692"/>
    </source>
</evidence>
<keyword evidence="7" id="KW-0653">Protein transport</keyword>
<comment type="subcellular location">
    <subcellularLocation>
        <location evidence="1">Cell membrane</location>
        <topology evidence="1">Single-pass membrane protein</topology>
    </subcellularLocation>
    <subcellularLocation>
        <location evidence="7">Cell membrane</location>
        <topology evidence="7">Single-pass type II membrane protein</topology>
    </subcellularLocation>
</comment>
<evidence type="ECO:0000313" key="9">
    <source>
        <dbReference type="EMBL" id="MBD2295566.1"/>
    </source>
</evidence>
<dbReference type="PANTHER" id="PTHR30558:SF3">
    <property type="entry name" value="BIOPOLYMER TRANSPORT PROTEIN EXBD-RELATED"/>
    <property type="match status" value="1"/>
</dbReference>
<evidence type="ECO:0000256" key="8">
    <source>
        <dbReference type="SAM" id="Phobius"/>
    </source>
</evidence>
<keyword evidence="10" id="KW-1185">Reference proteome</keyword>
<evidence type="ECO:0000256" key="1">
    <source>
        <dbReference type="ARBA" id="ARBA00004162"/>
    </source>
</evidence>
<dbReference type="InterPro" id="IPR003400">
    <property type="entry name" value="ExbD"/>
</dbReference>
<dbReference type="Gene3D" id="3.30.420.270">
    <property type="match status" value="1"/>
</dbReference>
<feature type="transmembrane region" description="Helical" evidence="8">
    <location>
        <begin position="15"/>
        <end position="36"/>
    </location>
</feature>
<comment type="caution">
    <text evidence="9">The sequence shown here is derived from an EMBL/GenBank/DDBJ whole genome shotgun (WGS) entry which is preliminary data.</text>
</comment>
<keyword evidence="5 8" id="KW-1133">Transmembrane helix</keyword>
<dbReference type="Proteomes" id="UP000662185">
    <property type="component" value="Unassembled WGS sequence"/>
</dbReference>
<sequence length="138" mass="14815">MRLPDEPDIPAQINIVPMIDVIFAILTFFIMSTLFLTRSEGLPVNLPKAATTKSQAATKPITVTVDQTGNISLNREAVTLNALPEQIQKLKGNNAEVMVIINADMNASHGQVVGVMDRLRQVQGAKLAIAAQKPGVAD</sequence>
<evidence type="ECO:0000256" key="3">
    <source>
        <dbReference type="ARBA" id="ARBA00022475"/>
    </source>
</evidence>
<evidence type="ECO:0000256" key="5">
    <source>
        <dbReference type="ARBA" id="ARBA00022989"/>
    </source>
</evidence>
<evidence type="ECO:0000313" key="10">
    <source>
        <dbReference type="Proteomes" id="UP000662185"/>
    </source>
</evidence>
<organism evidence="9 10">
    <name type="scientific">Anabaena sphaerica FACHB-251</name>
    <dbReference type="NCBI Taxonomy" id="2692883"/>
    <lineage>
        <taxon>Bacteria</taxon>
        <taxon>Bacillati</taxon>
        <taxon>Cyanobacteriota</taxon>
        <taxon>Cyanophyceae</taxon>
        <taxon>Nostocales</taxon>
        <taxon>Nostocaceae</taxon>
        <taxon>Anabaena</taxon>
    </lineage>
</organism>
<dbReference type="AlphaFoldDB" id="A0A927A2S2"/>
<evidence type="ECO:0000256" key="6">
    <source>
        <dbReference type="ARBA" id="ARBA00023136"/>
    </source>
</evidence>
<keyword evidence="6 8" id="KW-0472">Membrane</keyword>
<comment type="similarity">
    <text evidence="2 7">Belongs to the ExbD/TolR family.</text>
</comment>
<proteinExistence type="inferred from homology"/>
<dbReference type="PANTHER" id="PTHR30558">
    <property type="entry name" value="EXBD MEMBRANE COMPONENT OF PMF-DRIVEN MACROMOLECULE IMPORT SYSTEM"/>
    <property type="match status" value="1"/>
</dbReference>
<name>A0A927A2S2_9NOST</name>
<keyword evidence="7" id="KW-0813">Transport</keyword>
<evidence type="ECO:0000256" key="2">
    <source>
        <dbReference type="ARBA" id="ARBA00005811"/>
    </source>
</evidence>
<gene>
    <name evidence="9" type="ORF">H6G06_19340</name>
</gene>
<dbReference type="RefSeq" id="WP_190563048.1">
    <property type="nucleotide sequence ID" value="NZ_JACJQU010000013.1"/>
</dbReference>